<feature type="compositionally biased region" description="Basic and acidic residues" evidence="1">
    <location>
        <begin position="349"/>
        <end position="365"/>
    </location>
</feature>
<evidence type="ECO:0008006" key="4">
    <source>
        <dbReference type="Google" id="ProtNLM"/>
    </source>
</evidence>
<dbReference type="InterPro" id="IPR011990">
    <property type="entry name" value="TPR-like_helical_dom_sf"/>
</dbReference>
<feature type="compositionally biased region" description="Low complexity" evidence="1">
    <location>
        <begin position="366"/>
        <end position="380"/>
    </location>
</feature>
<sequence length="756" mass="84086">MDKREFSIKAEQMQKQAELGDYATAMKIADKIDWRRVTNVSQLARVSEIYEKNGEYREAKEIMLLAFERAPMGRGLLVKLLELALKDNDIAEAERYYREFLDLAPEDPRQYVLRYQILSAKGAAPAQKIPPLERYVELELDEPLMYELAELYHAAGRHEECVELCDRITLLFGTGEWVEKAMLLKTEREEQPLTEYQQNLLDHREEYTARLRALEERSELATEPLAQSEVEVQHEIPEPQEGMEELQADTECVADAVPETLSAEQSEEAAERAARAQREIDAEIEAHLSQLEAEENAVREAEERDQRQTIAALAAVSASQRRREEQQSEEERLAEVERKLAAAAEAEAAEQKKAEAEAAEQKQVETEAAAEISSAAEAVEQPAKEEHAATADSEKPSVVDDITRVLPKLPKTENAAAEKEAQEALEATRILPDLKQRNTGEAAEEQPVPEPAEKMEEEKAVAESANEAAEPADSLHLHYSCLIQGRTEEEGLAAAIQKLKEIHEESGVRNPAAKIRAEKLSLRGVKASAERIAGKDLIIECAGDLSEACVAELLELLMAEDGTRSVLLVDNPLQLTRLVAKYPQLKTVFRVEAGLCHGDAAVQPAEQKKAETGLAGAAAGRSVPEEKTEETVVQSAPEEKPTKRTEAVKPAETHAVAERSYEEEALDIDAFAHYASDYAKKIDCVITGKSMLALYERIEIMQEDGIGLTRKNAEALIEEVADRAEKPPLLKRLGGLFSPKYDKDGMLILKEDDFIS</sequence>
<accession>A0AAE3VC58</accession>
<dbReference type="AlphaFoldDB" id="A0AAE3VC58"/>
<feature type="compositionally biased region" description="Basic and acidic residues" evidence="1">
    <location>
        <begin position="451"/>
        <end position="461"/>
    </location>
</feature>
<protein>
    <recommendedName>
        <fullName evidence="4">Tetratricopeptide repeat protein</fullName>
    </recommendedName>
</protein>
<feature type="region of interest" description="Disordered" evidence="1">
    <location>
        <begin position="607"/>
        <end position="654"/>
    </location>
</feature>
<proteinExistence type="predicted"/>
<evidence type="ECO:0000313" key="2">
    <source>
        <dbReference type="EMBL" id="MDQ0153614.1"/>
    </source>
</evidence>
<evidence type="ECO:0000256" key="1">
    <source>
        <dbReference type="SAM" id="MobiDB-lite"/>
    </source>
</evidence>
<evidence type="ECO:0000313" key="3">
    <source>
        <dbReference type="Proteomes" id="UP001241537"/>
    </source>
</evidence>
<gene>
    <name evidence="2" type="ORF">J2S20_002335</name>
</gene>
<feature type="region of interest" description="Disordered" evidence="1">
    <location>
        <begin position="315"/>
        <end position="400"/>
    </location>
</feature>
<dbReference type="EMBL" id="JAUSTO010000026">
    <property type="protein sequence ID" value="MDQ0153614.1"/>
    <property type="molecule type" value="Genomic_DNA"/>
</dbReference>
<name>A0AAE3VC58_9FIRM</name>
<dbReference type="Proteomes" id="UP001241537">
    <property type="component" value="Unassembled WGS sequence"/>
</dbReference>
<keyword evidence="3" id="KW-1185">Reference proteome</keyword>
<comment type="caution">
    <text evidence="2">The sequence shown here is derived from an EMBL/GenBank/DDBJ whole genome shotgun (WGS) entry which is preliminary data.</text>
</comment>
<organism evidence="2 3">
    <name type="scientific">Moryella indoligenes</name>
    <dbReference type="NCBI Taxonomy" id="371674"/>
    <lineage>
        <taxon>Bacteria</taxon>
        <taxon>Bacillati</taxon>
        <taxon>Bacillota</taxon>
        <taxon>Clostridia</taxon>
        <taxon>Lachnospirales</taxon>
        <taxon>Lachnospiraceae</taxon>
        <taxon>Moryella</taxon>
    </lineage>
</organism>
<dbReference type="SUPFAM" id="SSF48452">
    <property type="entry name" value="TPR-like"/>
    <property type="match status" value="1"/>
</dbReference>
<dbReference type="RefSeq" id="WP_307255497.1">
    <property type="nucleotide sequence ID" value="NZ_JAUSTO010000026.1"/>
</dbReference>
<feature type="compositionally biased region" description="Basic and acidic residues" evidence="1">
    <location>
        <begin position="382"/>
        <end position="400"/>
    </location>
</feature>
<feature type="compositionally biased region" description="Basic and acidic residues" evidence="1">
    <location>
        <begin position="321"/>
        <end position="340"/>
    </location>
</feature>
<feature type="compositionally biased region" description="Basic and acidic residues" evidence="1">
    <location>
        <begin position="637"/>
        <end position="654"/>
    </location>
</feature>
<reference evidence="2" key="1">
    <citation type="submission" date="2023-07" db="EMBL/GenBank/DDBJ databases">
        <title>Genomic Encyclopedia of Type Strains, Phase IV (KMG-IV): sequencing the most valuable type-strain genomes for metagenomic binning, comparative biology and taxonomic classification.</title>
        <authorList>
            <person name="Goeker M."/>
        </authorList>
    </citation>
    <scope>NUCLEOTIDE SEQUENCE</scope>
    <source>
        <strain evidence="2">DSM 19659</strain>
    </source>
</reference>
<dbReference type="Gene3D" id="1.25.40.10">
    <property type="entry name" value="Tetratricopeptide repeat domain"/>
    <property type="match status" value="1"/>
</dbReference>
<feature type="region of interest" description="Disordered" evidence="1">
    <location>
        <begin position="427"/>
        <end position="465"/>
    </location>
</feature>